<gene>
    <name evidence="2" type="ORF">Tco_1110151</name>
</gene>
<reference evidence="2" key="1">
    <citation type="journal article" date="2022" name="Int. J. Mol. Sci.">
        <title>Draft Genome of Tanacetum Coccineum: Genomic Comparison of Closely Related Tanacetum-Family Plants.</title>
        <authorList>
            <person name="Yamashiro T."/>
            <person name="Shiraishi A."/>
            <person name="Nakayama K."/>
            <person name="Satake H."/>
        </authorList>
    </citation>
    <scope>NUCLEOTIDE SEQUENCE</scope>
</reference>
<keyword evidence="2" id="KW-0695">RNA-directed DNA polymerase</keyword>
<dbReference type="InterPro" id="IPR052160">
    <property type="entry name" value="Gypsy_RT_Integrase-like"/>
</dbReference>
<evidence type="ECO:0000313" key="2">
    <source>
        <dbReference type="EMBL" id="GJT99812.1"/>
    </source>
</evidence>
<dbReference type="Proteomes" id="UP001151760">
    <property type="component" value="Unassembled WGS sequence"/>
</dbReference>
<evidence type="ECO:0000259" key="1">
    <source>
        <dbReference type="PROSITE" id="PS50994"/>
    </source>
</evidence>
<comment type="caution">
    <text evidence="2">The sequence shown here is derived from an EMBL/GenBank/DDBJ whole genome shotgun (WGS) entry which is preliminary data.</text>
</comment>
<protein>
    <submittedName>
        <fullName evidence="2">Reverse transcriptase domain-containing protein</fullName>
    </submittedName>
</protein>
<dbReference type="PROSITE" id="PS50994">
    <property type="entry name" value="INTEGRASE"/>
    <property type="match status" value="1"/>
</dbReference>
<proteinExistence type="predicted"/>
<dbReference type="PANTHER" id="PTHR47266">
    <property type="entry name" value="ENDONUCLEASE-RELATED"/>
    <property type="match status" value="1"/>
</dbReference>
<dbReference type="InterPro" id="IPR012337">
    <property type="entry name" value="RNaseH-like_sf"/>
</dbReference>
<reference evidence="2" key="2">
    <citation type="submission" date="2022-01" db="EMBL/GenBank/DDBJ databases">
        <authorList>
            <person name="Yamashiro T."/>
            <person name="Shiraishi A."/>
            <person name="Satake H."/>
            <person name="Nakayama K."/>
        </authorList>
    </citation>
    <scope>NUCLEOTIDE SEQUENCE</scope>
</reference>
<dbReference type="InterPro" id="IPR036397">
    <property type="entry name" value="RNaseH_sf"/>
</dbReference>
<dbReference type="SUPFAM" id="SSF53098">
    <property type="entry name" value="Ribonuclease H-like"/>
    <property type="match status" value="1"/>
</dbReference>
<feature type="domain" description="Integrase catalytic" evidence="1">
    <location>
        <begin position="364"/>
        <end position="474"/>
    </location>
</feature>
<name>A0ABQ5II55_9ASTR</name>
<dbReference type="Pfam" id="PF00665">
    <property type="entry name" value="rve"/>
    <property type="match status" value="1"/>
</dbReference>
<keyword evidence="3" id="KW-1185">Reference proteome</keyword>
<organism evidence="2 3">
    <name type="scientific">Tanacetum coccineum</name>
    <dbReference type="NCBI Taxonomy" id="301880"/>
    <lineage>
        <taxon>Eukaryota</taxon>
        <taxon>Viridiplantae</taxon>
        <taxon>Streptophyta</taxon>
        <taxon>Embryophyta</taxon>
        <taxon>Tracheophyta</taxon>
        <taxon>Spermatophyta</taxon>
        <taxon>Magnoliopsida</taxon>
        <taxon>eudicotyledons</taxon>
        <taxon>Gunneridae</taxon>
        <taxon>Pentapetalae</taxon>
        <taxon>asterids</taxon>
        <taxon>campanulids</taxon>
        <taxon>Asterales</taxon>
        <taxon>Asteraceae</taxon>
        <taxon>Asteroideae</taxon>
        <taxon>Anthemideae</taxon>
        <taxon>Anthemidinae</taxon>
        <taxon>Tanacetum</taxon>
    </lineage>
</organism>
<sequence>MIKIIDSASRWETFGQNARECLKIIKEQVHGSFKTSKQLLPKVVQTLHPSVSSDVADTKGYCRALLLDKKNKLSVPASSSCTAKKQLASCVTCWWCPVSLKNCPATAWQRLSGQLFLNLRPDPRVPLILGRCFLKTGRALIDVHKGELTLRIGSEAITYNLDQTSRYSANYTHMTATRLTVIDMASNSSVDEPTEVEPQGTASPSGVMHFYVLKFPQASSRLGKLSDIQGSTRNFVPQDSYEARLCKAVNIKKSKSKKITIRENDCGSERGNELISNSLVTGWASGIDYLNDPKEINESFTLESYNMVTFVEDSIEPHGLPTLQITTEGECATAMKTLEILSGLPQWTPLGEIMWQRQGNTSQRDEMPQNFIQVCEIFDMWGIDFMGPFPSSRGNKYILVAVDYLSKWVEAKALPTNDARVVCKFLKSLFARFGAPRAIISDRGTHFCNDQFTKVMQKYGVTHRLHRFYHPPNNCWKWKYSIVVWKGLQSLKGP</sequence>
<accession>A0ABQ5II55</accession>
<evidence type="ECO:0000313" key="3">
    <source>
        <dbReference type="Proteomes" id="UP001151760"/>
    </source>
</evidence>
<dbReference type="Gene3D" id="3.30.420.10">
    <property type="entry name" value="Ribonuclease H-like superfamily/Ribonuclease H"/>
    <property type="match status" value="1"/>
</dbReference>
<dbReference type="InterPro" id="IPR001584">
    <property type="entry name" value="Integrase_cat-core"/>
</dbReference>
<dbReference type="GO" id="GO:0003964">
    <property type="term" value="F:RNA-directed DNA polymerase activity"/>
    <property type="evidence" value="ECO:0007669"/>
    <property type="project" value="UniProtKB-KW"/>
</dbReference>
<dbReference type="EMBL" id="BQNB010020805">
    <property type="protein sequence ID" value="GJT99812.1"/>
    <property type="molecule type" value="Genomic_DNA"/>
</dbReference>
<keyword evidence="2" id="KW-0548">Nucleotidyltransferase</keyword>
<keyword evidence="2" id="KW-0808">Transferase</keyword>